<protein>
    <submittedName>
        <fullName evidence="1">Uncharacterized protein</fullName>
    </submittedName>
</protein>
<name>A0AAV6UPT0_9ARAC</name>
<reference evidence="1 2" key="1">
    <citation type="journal article" date="2022" name="Nat. Ecol. Evol.">
        <title>A masculinizing supergene underlies an exaggerated male reproductive morph in a spider.</title>
        <authorList>
            <person name="Hendrickx F."/>
            <person name="De Corte Z."/>
            <person name="Sonet G."/>
            <person name="Van Belleghem S.M."/>
            <person name="Kostlbacher S."/>
            <person name="Vangestel C."/>
        </authorList>
    </citation>
    <scope>NUCLEOTIDE SEQUENCE [LARGE SCALE GENOMIC DNA]</scope>
    <source>
        <strain evidence="1">W744_W776</strain>
    </source>
</reference>
<keyword evidence="2" id="KW-1185">Reference proteome</keyword>
<organism evidence="1 2">
    <name type="scientific">Oedothorax gibbosus</name>
    <dbReference type="NCBI Taxonomy" id="931172"/>
    <lineage>
        <taxon>Eukaryota</taxon>
        <taxon>Metazoa</taxon>
        <taxon>Ecdysozoa</taxon>
        <taxon>Arthropoda</taxon>
        <taxon>Chelicerata</taxon>
        <taxon>Arachnida</taxon>
        <taxon>Araneae</taxon>
        <taxon>Araneomorphae</taxon>
        <taxon>Entelegynae</taxon>
        <taxon>Araneoidea</taxon>
        <taxon>Linyphiidae</taxon>
        <taxon>Erigoninae</taxon>
        <taxon>Oedothorax</taxon>
    </lineage>
</organism>
<sequence>MILVFGKSVTVPGLNNWLLEFVTNFSATYFHGSPTPLFGLKYKSKRTTLTMSLAKGHALFARGASSTHHPTCSWICRSPNSSEQEVS</sequence>
<dbReference type="Proteomes" id="UP000827092">
    <property type="component" value="Unassembled WGS sequence"/>
</dbReference>
<comment type="caution">
    <text evidence="1">The sequence shown here is derived from an EMBL/GenBank/DDBJ whole genome shotgun (WGS) entry which is preliminary data.</text>
</comment>
<dbReference type="EMBL" id="JAFNEN010000306">
    <property type="protein sequence ID" value="KAG8186297.1"/>
    <property type="molecule type" value="Genomic_DNA"/>
</dbReference>
<evidence type="ECO:0000313" key="1">
    <source>
        <dbReference type="EMBL" id="KAG8186297.1"/>
    </source>
</evidence>
<gene>
    <name evidence="1" type="ORF">JTE90_007322</name>
</gene>
<accession>A0AAV6UPT0</accession>
<proteinExistence type="predicted"/>
<dbReference type="AlphaFoldDB" id="A0AAV6UPT0"/>
<evidence type="ECO:0000313" key="2">
    <source>
        <dbReference type="Proteomes" id="UP000827092"/>
    </source>
</evidence>